<protein>
    <recommendedName>
        <fullName evidence="4">DUF4251 domain-containing protein</fullName>
    </recommendedName>
</protein>
<evidence type="ECO:0000313" key="2">
    <source>
        <dbReference type="EMBL" id="MFD0793321.1"/>
    </source>
</evidence>
<evidence type="ECO:0000313" key="3">
    <source>
        <dbReference type="Proteomes" id="UP001597010"/>
    </source>
</evidence>
<feature type="signal peptide" evidence="1">
    <location>
        <begin position="1"/>
        <end position="19"/>
    </location>
</feature>
<accession>A0ABW3AS34</accession>
<name>A0ABW3AS34_9SPHI</name>
<evidence type="ECO:0008006" key="4">
    <source>
        <dbReference type="Google" id="ProtNLM"/>
    </source>
</evidence>
<keyword evidence="1" id="KW-0732">Signal</keyword>
<reference evidence="3" key="1">
    <citation type="journal article" date="2019" name="Int. J. Syst. Evol. Microbiol.">
        <title>The Global Catalogue of Microorganisms (GCM) 10K type strain sequencing project: providing services to taxonomists for standard genome sequencing and annotation.</title>
        <authorList>
            <consortium name="The Broad Institute Genomics Platform"/>
            <consortium name="The Broad Institute Genome Sequencing Center for Infectious Disease"/>
            <person name="Wu L."/>
            <person name="Ma J."/>
        </authorList>
    </citation>
    <scope>NUCLEOTIDE SEQUENCE [LARGE SCALE GENOMIC DNA]</scope>
    <source>
        <strain evidence="3">CCUG 61484</strain>
    </source>
</reference>
<organism evidence="2 3">
    <name type="scientific">Mucilaginibacter litoreus</name>
    <dbReference type="NCBI Taxonomy" id="1048221"/>
    <lineage>
        <taxon>Bacteria</taxon>
        <taxon>Pseudomonadati</taxon>
        <taxon>Bacteroidota</taxon>
        <taxon>Sphingobacteriia</taxon>
        <taxon>Sphingobacteriales</taxon>
        <taxon>Sphingobacteriaceae</taxon>
        <taxon>Mucilaginibacter</taxon>
    </lineage>
</organism>
<evidence type="ECO:0000256" key="1">
    <source>
        <dbReference type="SAM" id="SignalP"/>
    </source>
</evidence>
<feature type="chain" id="PRO_5045654294" description="DUF4251 domain-containing protein" evidence="1">
    <location>
        <begin position="20"/>
        <end position="161"/>
    </location>
</feature>
<dbReference type="RefSeq" id="WP_377112953.1">
    <property type="nucleotide sequence ID" value="NZ_JBHTHZ010000003.1"/>
</dbReference>
<sequence length="161" mass="18174">MKKYIVFLALLFAGVNSYGQSISFFDLTNLTNLTDGQAHTYLTLGNVFKHQYIEESNGKTIEHFSSKSNKVAHQTITIGQNAILSNGTILRTVTYTTTDPQHIVNLISQARRAQLTMKFQGQDEQNNIYKFNNDFYDITMLISTTANKGSVEISQKEFVGY</sequence>
<dbReference type="EMBL" id="JBHTHZ010000003">
    <property type="protein sequence ID" value="MFD0793321.1"/>
    <property type="molecule type" value="Genomic_DNA"/>
</dbReference>
<gene>
    <name evidence="2" type="ORF">ACFQZX_06800</name>
</gene>
<dbReference type="Proteomes" id="UP001597010">
    <property type="component" value="Unassembled WGS sequence"/>
</dbReference>
<keyword evidence="3" id="KW-1185">Reference proteome</keyword>
<proteinExistence type="predicted"/>
<comment type="caution">
    <text evidence="2">The sequence shown here is derived from an EMBL/GenBank/DDBJ whole genome shotgun (WGS) entry which is preliminary data.</text>
</comment>